<accession>A0A098DGU3</accession>
<keyword evidence="3" id="KW-1185">Reference proteome</keyword>
<dbReference type="VEuPathDB" id="FungiDB:FGRAMPH1_01G11743"/>
<gene>
    <name evidence="1" type="ORF">FGRAMPH1_01T11743</name>
</gene>
<accession>A0A0E0S2F0</accession>
<proteinExistence type="predicted"/>
<dbReference type="Proteomes" id="UP000070720">
    <property type="component" value="Chromosome 2"/>
</dbReference>
<name>A0A098DGU3_GIBZE</name>
<dbReference type="EnsemblFungi" id="CEF77675">
    <property type="protein sequence ID" value="CEF77675"/>
    <property type="gene ID" value="FGRRES_15165"/>
</dbReference>
<reference evidence="2" key="4">
    <citation type="submission" date="2017-01" db="UniProtKB">
        <authorList>
            <consortium name="EnsemblFungi"/>
        </authorList>
    </citation>
    <scope>IDENTIFICATION</scope>
    <source>
        <strain evidence="2">PH-1 / ATCC MYA-4620 / FGSC 9075 / NRRL 31084</strain>
    </source>
</reference>
<evidence type="ECO:0000313" key="1">
    <source>
        <dbReference type="EMBL" id="CEF77675.1"/>
    </source>
</evidence>
<dbReference type="EMBL" id="HG970333">
    <property type="protein sequence ID" value="CEF77675.1"/>
    <property type="molecule type" value="Genomic_DNA"/>
</dbReference>
<evidence type="ECO:0000313" key="3">
    <source>
        <dbReference type="Proteomes" id="UP000070720"/>
    </source>
</evidence>
<evidence type="ECO:0000313" key="2">
    <source>
        <dbReference type="EnsemblFungi" id="CEF77675"/>
    </source>
</evidence>
<dbReference type="AlphaFoldDB" id="A0A098DGU3"/>
<reference evidence="2 3" key="2">
    <citation type="journal article" date="2010" name="Nature">
        <title>Comparative genomics reveals mobile pathogenicity chromosomes in Fusarium.</title>
        <authorList>
            <person name="Ma L.J."/>
            <person name="van der Does H.C."/>
            <person name="Borkovich K.A."/>
            <person name="Coleman J.J."/>
            <person name="Daboussi M.J."/>
            <person name="Di Pietro A."/>
            <person name="Dufresne M."/>
            <person name="Freitag M."/>
            <person name="Grabherr M."/>
            <person name="Henrissat B."/>
            <person name="Houterman P.M."/>
            <person name="Kang S."/>
            <person name="Shim W.B."/>
            <person name="Woloshuk C."/>
            <person name="Xie X."/>
            <person name="Xu J.R."/>
            <person name="Antoniw J."/>
            <person name="Baker S.E."/>
            <person name="Bluhm B.H."/>
            <person name="Breakspear A."/>
            <person name="Brown D.W."/>
            <person name="Butchko R.A."/>
            <person name="Chapman S."/>
            <person name="Coulson R."/>
            <person name="Coutinho P.M."/>
            <person name="Danchin E.G."/>
            <person name="Diener A."/>
            <person name="Gale L.R."/>
            <person name="Gardiner D.M."/>
            <person name="Goff S."/>
            <person name="Hammond-Kosack K.E."/>
            <person name="Hilburn K."/>
            <person name="Hua-Van A."/>
            <person name="Jonkers W."/>
            <person name="Kazan K."/>
            <person name="Kodira C.D."/>
            <person name="Koehrsen M."/>
            <person name="Kumar L."/>
            <person name="Lee Y.H."/>
            <person name="Li L."/>
            <person name="Manners J.M."/>
            <person name="Miranda-Saavedra D."/>
            <person name="Mukherjee M."/>
            <person name="Park G."/>
            <person name="Park J."/>
            <person name="Park S.Y."/>
            <person name="Proctor R.H."/>
            <person name="Regev A."/>
            <person name="Ruiz-Roldan M.C."/>
            <person name="Sain D."/>
            <person name="Sakthikumar S."/>
            <person name="Sykes S."/>
            <person name="Schwartz D.C."/>
            <person name="Turgeon B.G."/>
            <person name="Wapinski I."/>
            <person name="Yoder O."/>
            <person name="Young S."/>
            <person name="Zeng Q."/>
            <person name="Zhou S."/>
            <person name="Galagan J."/>
            <person name="Cuomo C.A."/>
            <person name="Kistler H.C."/>
            <person name="Rep M."/>
        </authorList>
    </citation>
    <scope>GENOME REANNOTATION</scope>
    <source>
        <strain evidence="3">ATCC MYA-4620 / CBS 123657 / FGSC 9075 / NRRL 31084 / PH-1</strain>
        <strain evidence="2">PH-1 / ATCC MYA-4620 / FGSC 9075 / NRRL 31084</strain>
    </source>
</reference>
<organism evidence="1 3">
    <name type="scientific">Gibberella zeae (strain ATCC MYA-4620 / CBS 123657 / FGSC 9075 / NRRL 31084 / PH-1)</name>
    <name type="common">Wheat head blight fungus</name>
    <name type="synonym">Fusarium graminearum</name>
    <dbReference type="NCBI Taxonomy" id="229533"/>
    <lineage>
        <taxon>Eukaryota</taxon>
        <taxon>Fungi</taxon>
        <taxon>Dikarya</taxon>
        <taxon>Ascomycota</taxon>
        <taxon>Pezizomycotina</taxon>
        <taxon>Sordariomycetes</taxon>
        <taxon>Hypocreomycetidae</taxon>
        <taxon>Hypocreales</taxon>
        <taxon>Nectriaceae</taxon>
        <taxon>Fusarium</taxon>
    </lineage>
</organism>
<reference evidence="1 3" key="3">
    <citation type="journal article" date="2015" name="BMC Genomics">
        <title>The completed genome sequence of the pathogenic ascomycete fungus Fusarium graminearum.</title>
        <authorList>
            <person name="King R."/>
            <person name="Urban M."/>
            <person name="Hammond-Kosack M.C."/>
            <person name="Hassani-Pak K."/>
            <person name="Hammond-Kosack K.E."/>
        </authorList>
    </citation>
    <scope>NUCLEOTIDE SEQUENCE [LARGE SCALE GENOMIC DNA]</scope>
    <source>
        <strain evidence="3">ATCC MYA-4620 / CBS 123657 / FGSC 9075 / NRRL 31084 / PH-1</strain>
        <strain evidence="1">PH-1</strain>
    </source>
</reference>
<dbReference type="InParanoid" id="A0A098DGU3"/>
<protein>
    <submittedName>
        <fullName evidence="1">Chromosome 2, complete genome</fullName>
    </submittedName>
</protein>
<reference evidence="2 3" key="1">
    <citation type="journal article" date="2007" name="Science">
        <title>The Fusarium graminearum genome reveals a link between localized polymorphism and pathogen specialization.</title>
        <authorList>
            <person name="Cuomo C.A."/>
            <person name="Gueldener U."/>
            <person name="Xu J.-R."/>
            <person name="Trail F."/>
            <person name="Turgeon B.G."/>
            <person name="Di Pietro A."/>
            <person name="Walton J.D."/>
            <person name="Ma L.-J."/>
            <person name="Baker S.E."/>
            <person name="Rep M."/>
            <person name="Adam G."/>
            <person name="Antoniw J."/>
            <person name="Baldwin T."/>
            <person name="Calvo S.E."/>
            <person name="Chang Y.-L."/>
            <person name="DeCaprio D."/>
            <person name="Gale L.R."/>
            <person name="Gnerre S."/>
            <person name="Goswami R.S."/>
            <person name="Hammond-Kosack K."/>
            <person name="Harris L.J."/>
            <person name="Hilburn K."/>
            <person name="Kennell J.C."/>
            <person name="Kroken S."/>
            <person name="Magnuson J.K."/>
            <person name="Mannhaupt G."/>
            <person name="Mauceli E.W."/>
            <person name="Mewes H.-W."/>
            <person name="Mitterbauer R."/>
            <person name="Muehlbauer G."/>
            <person name="Muensterkoetter M."/>
            <person name="Nelson D."/>
            <person name="O'Donnell K."/>
            <person name="Ouellet T."/>
            <person name="Qi W."/>
            <person name="Quesneville H."/>
            <person name="Roncero M.I.G."/>
            <person name="Seong K.-Y."/>
            <person name="Tetko I.V."/>
            <person name="Urban M."/>
            <person name="Waalwijk C."/>
            <person name="Ward T.J."/>
            <person name="Yao J."/>
            <person name="Birren B.W."/>
            <person name="Kistler H.C."/>
        </authorList>
    </citation>
    <scope>NUCLEOTIDE SEQUENCE [LARGE SCALE GENOMIC DNA]</scope>
    <source>
        <strain evidence="3">ATCC MYA-4620 / CBS 123657 / FGSC 9075 / NRRL 31084 / PH-1</strain>
        <strain evidence="2">PH-1 / ATCC MYA-4620 / FGSC 9075 / NRRL 31084</strain>
    </source>
</reference>
<sequence>MHNRIAGLLFTKNTMLGLSHIPLDNGAGRASHGVSWLCVQTMETVSSITLSSSTEPKLKLFPALGLLSNATTLGRPALHCTSALVNKPYNAGIPGRRR</sequence>